<comment type="subcellular location">
    <subcellularLocation>
        <location evidence="1">Cytoplasm</location>
    </subcellularLocation>
</comment>
<dbReference type="RefSeq" id="WP_089612284.1">
    <property type="nucleotide sequence ID" value="NZ_CP022121.1"/>
</dbReference>
<dbReference type="InterPro" id="IPR023101">
    <property type="entry name" value="AF1862-like_dom_sf"/>
</dbReference>
<protein>
    <recommendedName>
        <fullName evidence="5">CRISPR type III-B/RAMP module-associated protein Cmr5</fullName>
    </recommendedName>
</protein>
<keyword evidence="7" id="KW-1185">Reference proteome</keyword>
<accession>A0ABT1Y1G9</accession>
<evidence type="ECO:0000256" key="1">
    <source>
        <dbReference type="ARBA" id="ARBA00004496"/>
    </source>
</evidence>
<dbReference type="CDD" id="cd09749">
    <property type="entry name" value="Cmr5_III-B"/>
    <property type="match status" value="1"/>
</dbReference>
<gene>
    <name evidence="6" type="primary">cmr5</name>
    <name evidence="6" type="ORF">NVS47_04165</name>
</gene>
<dbReference type="InterPro" id="IPR010160">
    <property type="entry name" value="CRISPR-assoc_prot_Cmr5"/>
</dbReference>
<evidence type="ECO:0000256" key="3">
    <source>
        <dbReference type="ARBA" id="ARBA00022490"/>
    </source>
</evidence>
<keyword evidence="4" id="KW-0051">Antiviral defense</keyword>
<dbReference type="SUPFAM" id="SSF158568">
    <property type="entry name" value="AF1862-like"/>
    <property type="match status" value="1"/>
</dbReference>
<reference evidence="6 7" key="1">
    <citation type="submission" date="2022-08" db="EMBL/GenBank/DDBJ databases">
        <title>Proteogenomics of the novel Dehalobacterium formicoaceticum strain EZ94 highlights a key role of methyltransferases during anaerobic dichloromethane degradation.</title>
        <authorList>
            <person name="Wasmund K."/>
        </authorList>
    </citation>
    <scope>NUCLEOTIDE SEQUENCE [LARGE SCALE GENOMIC DNA]</scope>
    <source>
        <strain evidence="6 7">EZ94</strain>
    </source>
</reference>
<dbReference type="EMBL" id="JANPWE010000002">
    <property type="protein sequence ID" value="MCR6544717.1"/>
    <property type="molecule type" value="Genomic_DNA"/>
</dbReference>
<evidence type="ECO:0000313" key="7">
    <source>
        <dbReference type="Proteomes" id="UP001524944"/>
    </source>
</evidence>
<dbReference type="NCBIfam" id="TIGR01881">
    <property type="entry name" value="cas_Cmr5"/>
    <property type="match status" value="1"/>
</dbReference>
<dbReference type="Pfam" id="PF09701">
    <property type="entry name" value="Cas_Cmr5"/>
    <property type="match status" value="1"/>
</dbReference>
<name>A0ABT1Y1G9_9FIRM</name>
<evidence type="ECO:0000313" key="6">
    <source>
        <dbReference type="EMBL" id="MCR6544717.1"/>
    </source>
</evidence>
<comment type="caution">
    <text evidence="6">The sequence shown here is derived from an EMBL/GenBank/DDBJ whole genome shotgun (WGS) entry which is preliminary data.</text>
</comment>
<comment type="similarity">
    <text evidence="2">Belongs to the CRISPR system Cmr5 family.</text>
</comment>
<proteinExistence type="inferred from homology"/>
<evidence type="ECO:0000256" key="2">
    <source>
        <dbReference type="ARBA" id="ARBA00006161"/>
    </source>
</evidence>
<dbReference type="Proteomes" id="UP001524944">
    <property type="component" value="Unassembled WGS sequence"/>
</dbReference>
<keyword evidence="3" id="KW-0963">Cytoplasm</keyword>
<organism evidence="6 7">
    <name type="scientific">Dehalobacterium formicoaceticum</name>
    <dbReference type="NCBI Taxonomy" id="51515"/>
    <lineage>
        <taxon>Bacteria</taxon>
        <taxon>Bacillati</taxon>
        <taxon>Bacillota</taxon>
        <taxon>Clostridia</taxon>
        <taxon>Eubacteriales</taxon>
        <taxon>Peptococcaceae</taxon>
        <taxon>Dehalobacterium</taxon>
    </lineage>
</organism>
<sequence length="135" mass="15541">MKNTEDSIKGIEQGRASFAYKKVLEAKDELKGEEAKYKAYVKKIPMYIKTNGLGPTFAFVKSKDKEKAYRLIYKQTGEWLKRDANFLDGQGELIEQIINLDSASYRCVTNEVLALFNWLRRFSEGTIKGEVEDEI</sequence>
<evidence type="ECO:0000256" key="5">
    <source>
        <dbReference type="ARBA" id="ARBA00030001"/>
    </source>
</evidence>
<evidence type="ECO:0000256" key="4">
    <source>
        <dbReference type="ARBA" id="ARBA00023118"/>
    </source>
</evidence>
<dbReference type="Gene3D" id="1.10.520.30">
    <property type="entry name" value="AF1862-like domain"/>
    <property type="match status" value="1"/>
</dbReference>